<sequence>MADINAIAAADAAVNAHAELEAALTEIKDGLRIILENKRISIPLKARPTEKSSATQDERENQCSICYEPLVDTDGPPVVKLKRCGHAMHVDCGVDAMFVQWRKWTANAVLTLARFQAALTCSTCRVPIFNGKKGASENTKVQLNCAKRQNMMVEVNQKFDALMDDRVAPTLELAWVEDDDEEDDFDAESCPEPVARPRSATF</sequence>
<evidence type="ECO:0000313" key="4">
    <source>
        <dbReference type="EMBL" id="KAF1974216.1"/>
    </source>
</evidence>
<feature type="region of interest" description="Disordered" evidence="2">
    <location>
        <begin position="179"/>
        <end position="202"/>
    </location>
</feature>
<name>A0A6A5VGM3_9PLEO</name>
<dbReference type="EMBL" id="ML976676">
    <property type="protein sequence ID" value="KAF1974216.1"/>
    <property type="molecule type" value="Genomic_DNA"/>
</dbReference>
<evidence type="ECO:0000259" key="3">
    <source>
        <dbReference type="PROSITE" id="PS50089"/>
    </source>
</evidence>
<organism evidence="4 5">
    <name type="scientific">Bimuria novae-zelandiae CBS 107.79</name>
    <dbReference type="NCBI Taxonomy" id="1447943"/>
    <lineage>
        <taxon>Eukaryota</taxon>
        <taxon>Fungi</taxon>
        <taxon>Dikarya</taxon>
        <taxon>Ascomycota</taxon>
        <taxon>Pezizomycotina</taxon>
        <taxon>Dothideomycetes</taxon>
        <taxon>Pleosporomycetidae</taxon>
        <taxon>Pleosporales</taxon>
        <taxon>Massarineae</taxon>
        <taxon>Didymosphaeriaceae</taxon>
        <taxon>Bimuria</taxon>
    </lineage>
</organism>
<dbReference type="PROSITE" id="PS50089">
    <property type="entry name" value="ZF_RING_2"/>
    <property type="match status" value="1"/>
</dbReference>
<keyword evidence="1" id="KW-0862">Zinc</keyword>
<dbReference type="Gene3D" id="3.30.40.10">
    <property type="entry name" value="Zinc/RING finger domain, C3HC4 (zinc finger)"/>
    <property type="match status" value="1"/>
</dbReference>
<dbReference type="InterPro" id="IPR013083">
    <property type="entry name" value="Znf_RING/FYVE/PHD"/>
</dbReference>
<proteinExistence type="predicted"/>
<reference evidence="4" key="1">
    <citation type="journal article" date="2020" name="Stud. Mycol.">
        <title>101 Dothideomycetes genomes: a test case for predicting lifestyles and emergence of pathogens.</title>
        <authorList>
            <person name="Haridas S."/>
            <person name="Albert R."/>
            <person name="Binder M."/>
            <person name="Bloem J."/>
            <person name="Labutti K."/>
            <person name="Salamov A."/>
            <person name="Andreopoulos B."/>
            <person name="Baker S."/>
            <person name="Barry K."/>
            <person name="Bills G."/>
            <person name="Bluhm B."/>
            <person name="Cannon C."/>
            <person name="Castanera R."/>
            <person name="Culley D."/>
            <person name="Daum C."/>
            <person name="Ezra D."/>
            <person name="Gonzalez J."/>
            <person name="Henrissat B."/>
            <person name="Kuo A."/>
            <person name="Liang C."/>
            <person name="Lipzen A."/>
            <person name="Lutzoni F."/>
            <person name="Magnuson J."/>
            <person name="Mondo S."/>
            <person name="Nolan M."/>
            <person name="Ohm R."/>
            <person name="Pangilinan J."/>
            <person name="Park H.-J."/>
            <person name="Ramirez L."/>
            <person name="Alfaro M."/>
            <person name="Sun H."/>
            <person name="Tritt A."/>
            <person name="Yoshinaga Y."/>
            <person name="Zwiers L.-H."/>
            <person name="Turgeon B."/>
            <person name="Goodwin S."/>
            <person name="Spatafora J."/>
            <person name="Crous P."/>
            <person name="Grigoriev I."/>
        </authorList>
    </citation>
    <scope>NUCLEOTIDE SEQUENCE</scope>
    <source>
        <strain evidence="4">CBS 107.79</strain>
    </source>
</reference>
<dbReference type="SMART" id="SM00184">
    <property type="entry name" value="RING"/>
    <property type="match status" value="1"/>
</dbReference>
<keyword evidence="1" id="KW-0863">Zinc-finger</keyword>
<gene>
    <name evidence="4" type="ORF">BU23DRAFT_567720</name>
</gene>
<evidence type="ECO:0000256" key="1">
    <source>
        <dbReference type="PROSITE-ProRule" id="PRU00175"/>
    </source>
</evidence>
<dbReference type="GO" id="GO:0008270">
    <property type="term" value="F:zinc ion binding"/>
    <property type="evidence" value="ECO:0007669"/>
    <property type="project" value="UniProtKB-KW"/>
</dbReference>
<protein>
    <recommendedName>
        <fullName evidence="3">RING-type domain-containing protein</fullName>
    </recommendedName>
</protein>
<dbReference type="Proteomes" id="UP000800036">
    <property type="component" value="Unassembled WGS sequence"/>
</dbReference>
<dbReference type="SUPFAM" id="SSF57850">
    <property type="entry name" value="RING/U-box"/>
    <property type="match status" value="1"/>
</dbReference>
<dbReference type="InterPro" id="IPR001841">
    <property type="entry name" value="Znf_RING"/>
</dbReference>
<keyword evidence="1" id="KW-0479">Metal-binding</keyword>
<accession>A0A6A5VGM3</accession>
<feature type="domain" description="RING-type" evidence="3">
    <location>
        <begin position="63"/>
        <end position="125"/>
    </location>
</feature>
<keyword evidence="5" id="KW-1185">Reference proteome</keyword>
<dbReference type="AlphaFoldDB" id="A0A6A5VGM3"/>
<feature type="compositionally biased region" description="Acidic residues" evidence="2">
    <location>
        <begin position="179"/>
        <end position="189"/>
    </location>
</feature>
<evidence type="ECO:0000313" key="5">
    <source>
        <dbReference type="Proteomes" id="UP000800036"/>
    </source>
</evidence>
<evidence type="ECO:0000256" key="2">
    <source>
        <dbReference type="SAM" id="MobiDB-lite"/>
    </source>
</evidence>